<proteinExistence type="predicted"/>
<sequence length="44" mass="4384">MAGDGGRRLLIAEGTAGALASAAPNCIAETVPAGPPIQSHYLQH</sequence>
<gene>
    <name evidence="1" type="ORF">S12H4_54801</name>
</gene>
<name>X1U6P8_9ZZZZ</name>
<feature type="non-terminal residue" evidence="1">
    <location>
        <position position="44"/>
    </location>
</feature>
<dbReference type="AlphaFoldDB" id="X1U6P8"/>
<protein>
    <submittedName>
        <fullName evidence="1">Uncharacterized protein</fullName>
    </submittedName>
</protein>
<reference evidence="1" key="1">
    <citation type="journal article" date="2014" name="Front. Microbiol.">
        <title>High frequency of phylogenetically diverse reductive dehalogenase-homologous genes in deep subseafloor sedimentary metagenomes.</title>
        <authorList>
            <person name="Kawai M."/>
            <person name="Futagami T."/>
            <person name="Toyoda A."/>
            <person name="Takaki Y."/>
            <person name="Nishi S."/>
            <person name="Hori S."/>
            <person name="Arai W."/>
            <person name="Tsubouchi T."/>
            <person name="Morono Y."/>
            <person name="Uchiyama I."/>
            <person name="Ito T."/>
            <person name="Fujiyama A."/>
            <person name="Inagaki F."/>
            <person name="Takami H."/>
        </authorList>
    </citation>
    <scope>NUCLEOTIDE SEQUENCE</scope>
    <source>
        <strain evidence="1">Expedition CK06-06</strain>
    </source>
</reference>
<organism evidence="1">
    <name type="scientific">marine sediment metagenome</name>
    <dbReference type="NCBI Taxonomy" id="412755"/>
    <lineage>
        <taxon>unclassified sequences</taxon>
        <taxon>metagenomes</taxon>
        <taxon>ecological metagenomes</taxon>
    </lineage>
</organism>
<dbReference type="EMBL" id="BARW01035078">
    <property type="protein sequence ID" value="GAJ13238.1"/>
    <property type="molecule type" value="Genomic_DNA"/>
</dbReference>
<accession>X1U6P8</accession>
<comment type="caution">
    <text evidence="1">The sequence shown here is derived from an EMBL/GenBank/DDBJ whole genome shotgun (WGS) entry which is preliminary data.</text>
</comment>
<evidence type="ECO:0000313" key="1">
    <source>
        <dbReference type="EMBL" id="GAJ13238.1"/>
    </source>
</evidence>